<evidence type="ECO:0000256" key="5">
    <source>
        <dbReference type="ARBA" id="ARBA00023210"/>
    </source>
</evidence>
<dbReference type="InterPro" id="IPR038658">
    <property type="entry name" value="SsgB_sf"/>
</dbReference>
<dbReference type="InterPro" id="IPR006776">
    <property type="entry name" value="SsgB"/>
</dbReference>
<dbReference type="Pfam" id="PF04686">
    <property type="entry name" value="SsgA"/>
    <property type="match status" value="1"/>
</dbReference>
<keyword evidence="4" id="KW-0749">Sporulation</keyword>
<comment type="caution">
    <text evidence="7">The sequence shown here is derived from an EMBL/GenBank/DDBJ whole genome shotgun (WGS) entry which is preliminary data.</text>
</comment>
<dbReference type="EMBL" id="LMWP01000069">
    <property type="protein sequence ID" value="KUN15857.1"/>
    <property type="molecule type" value="Genomic_DNA"/>
</dbReference>
<comment type="similarity">
    <text evidence="2">Belongs to the SsgA family.</text>
</comment>
<dbReference type="GO" id="GO:0000917">
    <property type="term" value="P:division septum assembly"/>
    <property type="evidence" value="ECO:0007669"/>
    <property type="project" value="UniProtKB-KW"/>
</dbReference>
<keyword evidence="5" id="KW-0717">Septation</keyword>
<keyword evidence="3" id="KW-0132">Cell division</keyword>
<evidence type="ECO:0000313" key="7">
    <source>
        <dbReference type="EMBL" id="KUN15857.1"/>
    </source>
</evidence>
<dbReference type="AlphaFoldDB" id="A0A101PQJ9"/>
<evidence type="ECO:0000256" key="1">
    <source>
        <dbReference type="ARBA" id="ARBA00004431"/>
    </source>
</evidence>
<dbReference type="GO" id="GO:0030435">
    <property type="term" value="P:sporulation resulting in formation of a cellular spore"/>
    <property type="evidence" value="ECO:0007669"/>
    <property type="project" value="UniProtKB-KW"/>
</dbReference>
<dbReference type="Gene3D" id="2.30.31.20">
    <property type="entry name" value="Sporulation-specific cell division protein SsgB"/>
    <property type="match status" value="1"/>
</dbReference>
<organism evidence="7 8">
    <name type="scientific">Streptomyces corchorusii</name>
    <name type="common">Streptomyces chibaensis</name>
    <dbReference type="NCBI Taxonomy" id="1903"/>
    <lineage>
        <taxon>Bacteria</taxon>
        <taxon>Bacillati</taxon>
        <taxon>Actinomycetota</taxon>
        <taxon>Actinomycetes</taxon>
        <taxon>Kitasatosporales</taxon>
        <taxon>Streptomycetaceae</taxon>
        <taxon>Streptomyces</taxon>
    </lineage>
</organism>
<dbReference type="Proteomes" id="UP000053398">
    <property type="component" value="Unassembled WGS sequence"/>
</dbReference>
<comment type="subcellular location">
    <subcellularLocation>
        <location evidence="1">Cell septum</location>
    </subcellularLocation>
</comment>
<protein>
    <submittedName>
        <fullName evidence="7">Regulator</fullName>
    </submittedName>
</protein>
<dbReference type="RefSeq" id="WP_059267017.1">
    <property type="nucleotide sequence ID" value="NZ_KQ948378.1"/>
</dbReference>
<proteinExistence type="inferred from homology"/>
<dbReference type="GO" id="GO:0030428">
    <property type="term" value="C:cell septum"/>
    <property type="evidence" value="ECO:0007669"/>
    <property type="project" value="UniProtKB-SubCell"/>
</dbReference>
<gene>
    <name evidence="7" type="ORF">AQJ11_42425</name>
</gene>
<evidence type="ECO:0000256" key="4">
    <source>
        <dbReference type="ARBA" id="ARBA00022969"/>
    </source>
</evidence>
<evidence type="ECO:0000256" key="6">
    <source>
        <dbReference type="ARBA" id="ARBA00023306"/>
    </source>
</evidence>
<evidence type="ECO:0000256" key="2">
    <source>
        <dbReference type="ARBA" id="ARBA00009323"/>
    </source>
</evidence>
<evidence type="ECO:0000256" key="3">
    <source>
        <dbReference type="ARBA" id="ARBA00022618"/>
    </source>
</evidence>
<accession>A0A101PQJ9</accession>
<keyword evidence="6" id="KW-0131">Cell cycle</keyword>
<sequence>MSGKHPGVRTRRAASHDCHELALDIERVLDVATRQAVRAEFRFDPRSPWVVAVEFLVEGGPRASWRIGRDVLQQGLYALSGLGDVRMWPSKPQARATAWLQLASGDMAALFELPAPALAEWLEHTYELVPAQHELAGVDWDLAHAGL</sequence>
<reference evidence="7 8" key="1">
    <citation type="submission" date="2015-10" db="EMBL/GenBank/DDBJ databases">
        <title>Draft genome sequence of Streptomyces corchorusii DSM 40340, type strain for the species Streptomyces corchorusii.</title>
        <authorList>
            <person name="Ruckert C."/>
            <person name="Winkler A."/>
            <person name="Kalinowski J."/>
            <person name="Kampfer P."/>
            <person name="Glaeser S."/>
        </authorList>
    </citation>
    <scope>NUCLEOTIDE SEQUENCE [LARGE SCALE GENOMIC DNA]</scope>
    <source>
        <strain evidence="7 8">DSM 40340</strain>
    </source>
</reference>
<evidence type="ECO:0000313" key="8">
    <source>
        <dbReference type="Proteomes" id="UP000053398"/>
    </source>
</evidence>
<keyword evidence="8" id="KW-1185">Reference proteome</keyword>
<name>A0A101PQJ9_STRCK</name>